<gene>
    <name evidence="6 8" type="primary">msrP</name>
    <name evidence="8" type="ORF">Q4481_15640</name>
</gene>
<comment type="catalytic activity">
    <reaction evidence="6">
        <text>L-methionyl-[protein] + a quinone + H2O = L-methionyl-(R)-S-oxide-[protein] + a quinol</text>
        <dbReference type="Rhea" id="RHEA:51296"/>
        <dbReference type="Rhea" id="RHEA-COMP:12313"/>
        <dbReference type="Rhea" id="RHEA-COMP:12314"/>
        <dbReference type="ChEBI" id="CHEBI:15377"/>
        <dbReference type="ChEBI" id="CHEBI:16044"/>
        <dbReference type="ChEBI" id="CHEBI:24646"/>
        <dbReference type="ChEBI" id="CHEBI:45764"/>
        <dbReference type="ChEBI" id="CHEBI:132124"/>
    </reaction>
</comment>
<feature type="binding site" evidence="6">
    <location>
        <position position="128"/>
    </location>
    <ligand>
        <name>Mo-molybdopterin</name>
        <dbReference type="ChEBI" id="CHEBI:71302"/>
    </ligand>
    <ligandPart>
        <name>Mo</name>
        <dbReference type="ChEBI" id="CHEBI:28685"/>
    </ligandPart>
</feature>
<evidence type="ECO:0000256" key="4">
    <source>
        <dbReference type="ARBA" id="ARBA00022764"/>
    </source>
</evidence>
<keyword evidence="9" id="KW-1185">Reference proteome</keyword>
<dbReference type="Pfam" id="PF00174">
    <property type="entry name" value="Oxidored_molyb"/>
    <property type="match status" value="1"/>
</dbReference>
<feature type="binding site" evidence="6">
    <location>
        <begin position="229"/>
        <end position="231"/>
    </location>
    <ligand>
        <name>Mo-molybdopterin</name>
        <dbReference type="ChEBI" id="CHEBI:71302"/>
    </ligand>
</feature>
<keyword evidence="2 6" id="KW-0479">Metal-binding</keyword>
<keyword evidence="3 6" id="KW-0732">Signal</keyword>
<sequence length="314" mass="34942">MPSYKFPRVPTSEITSHGVYLNRRTFVTGAVAAGLIGIGNQPADAALAAKASNYKVSDPLTPREDATSYNNFYEFGTSKSDPAANSKDFKPRPWTIKVDGMVGKPLEFDIDDLMAKMALEERVYRFRCVEAWSMVLPWTGFMLADLIKQAEPLGSAKYVAFRTAQRPKEMPGLDTFYPVLDWPYREGLRLDEAMHPLTMLAVGIYGDLLPNQNGAPVRLVVPWKYGFKSIKSIEAITLVETQPVTAWNTAAPQEYGFYSNVNPTKDHPRWSQASESVIGSGGFFGGKKRQTEMFNGYADEVASLYAGMDLQVNY</sequence>
<evidence type="ECO:0000256" key="6">
    <source>
        <dbReference type="HAMAP-Rule" id="MF_01206"/>
    </source>
</evidence>
<feature type="binding site" evidence="6">
    <location>
        <position position="213"/>
    </location>
    <ligand>
        <name>Mo-molybdopterin</name>
        <dbReference type="ChEBI" id="CHEBI:71302"/>
    </ligand>
</feature>
<comment type="catalytic activity">
    <reaction evidence="6">
        <text>L-methionyl-[protein] + a quinone + H2O = L-methionyl-(S)-S-oxide-[protein] + a quinol</text>
        <dbReference type="Rhea" id="RHEA:51292"/>
        <dbReference type="Rhea" id="RHEA-COMP:12313"/>
        <dbReference type="Rhea" id="RHEA-COMP:12315"/>
        <dbReference type="ChEBI" id="CHEBI:15377"/>
        <dbReference type="ChEBI" id="CHEBI:16044"/>
        <dbReference type="ChEBI" id="CHEBI:24646"/>
        <dbReference type="ChEBI" id="CHEBI:44120"/>
        <dbReference type="ChEBI" id="CHEBI:132124"/>
    </reaction>
</comment>
<dbReference type="RefSeq" id="WP_304377320.1">
    <property type="nucleotide sequence ID" value="NZ_JAUOZU010000010.1"/>
</dbReference>
<comment type="caution">
    <text evidence="8">The sequence shown here is derived from an EMBL/GenBank/DDBJ whole genome shotgun (WGS) entry which is preliminary data.</text>
</comment>
<dbReference type="HAMAP" id="MF_01206">
    <property type="entry name" value="MsrP"/>
    <property type="match status" value="1"/>
</dbReference>
<evidence type="ECO:0000259" key="7">
    <source>
        <dbReference type="Pfam" id="PF00174"/>
    </source>
</evidence>
<protein>
    <recommendedName>
        <fullName evidence="6">Protein-methionine-sulfoxide reductase catalytic subunit MsrP</fullName>
        <ecNumber evidence="6">1.8.5.-</ecNumber>
    </recommendedName>
</protein>
<dbReference type="Gene3D" id="3.90.420.10">
    <property type="entry name" value="Oxidoreductase, molybdopterin-binding domain"/>
    <property type="match status" value="1"/>
</dbReference>
<comment type="similarity">
    <text evidence="6">Belongs to the MsrP family.</text>
</comment>
<dbReference type="InterPro" id="IPR000572">
    <property type="entry name" value="OxRdtase_Mopterin-bd_dom"/>
</dbReference>
<comment type="function">
    <text evidence="6">Part of the MsrPQ system that repairs oxidized periplasmic proteins containing methionine sulfoxide residues (Met-O), using respiratory chain electrons. Thus protects these proteins from oxidative-stress damage caused by reactive species of oxygen and chlorine generated by the host defense mechanisms. MsrPQ is essential for the maintenance of envelope integrity under bleach stress, rescuing a wide series of structurally unrelated periplasmic proteins from methionine oxidation. The catalytic subunit MsrP is non-stereospecific, being able to reduce both (R-) and (S-) diastereoisomers of methionine sulfoxide.</text>
</comment>
<feature type="binding site" evidence="6">
    <location>
        <position position="218"/>
    </location>
    <ligand>
        <name>Mo-molybdopterin</name>
        <dbReference type="ChEBI" id="CHEBI:71302"/>
    </ligand>
</feature>
<dbReference type="PANTHER" id="PTHR43032">
    <property type="entry name" value="PROTEIN-METHIONINE-SULFOXIDE REDUCTASE"/>
    <property type="match status" value="1"/>
</dbReference>
<reference evidence="8" key="2">
    <citation type="submission" date="2023-07" db="EMBL/GenBank/DDBJ databases">
        <authorList>
            <person name="Shen H."/>
        </authorList>
    </citation>
    <scope>NUCLEOTIDE SEQUENCE</scope>
    <source>
        <strain evidence="8">TNR-22</strain>
    </source>
</reference>
<dbReference type="EMBL" id="JAUOZU010000010">
    <property type="protein sequence ID" value="MDO6965399.1"/>
    <property type="molecule type" value="Genomic_DNA"/>
</dbReference>
<dbReference type="InterPro" id="IPR036374">
    <property type="entry name" value="OxRdtase_Mopterin-bd_sf"/>
</dbReference>
<feature type="domain" description="Oxidoreductase molybdopterin-binding" evidence="7">
    <location>
        <begin position="89"/>
        <end position="247"/>
    </location>
</feature>
<keyword evidence="1 6" id="KW-0500">Molybdenum</keyword>
<dbReference type="Proteomes" id="UP001174932">
    <property type="component" value="Unassembled WGS sequence"/>
</dbReference>
<keyword evidence="5 6" id="KW-0560">Oxidoreductase</keyword>
<evidence type="ECO:0000256" key="5">
    <source>
        <dbReference type="ARBA" id="ARBA00023002"/>
    </source>
</evidence>
<proteinExistence type="inferred from homology"/>
<evidence type="ECO:0000313" key="8">
    <source>
        <dbReference type="EMBL" id="MDO6965399.1"/>
    </source>
</evidence>
<evidence type="ECO:0000256" key="2">
    <source>
        <dbReference type="ARBA" id="ARBA00022723"/>
    </source>
</evidence>
<dbReference type="PANTHER" id="PTHR43032:SF3">
    <property type="entry name" value="PROTEIN-METHIONINE-SULFOXIDE REDUCTASE CATALYTIC SUBUNIT MSRP"/>
    <property type="match status" value="1"/>
</dbReference>
<feature type="binding site" evidence="6">
    <location>
        <position position="70"/>
    </location>
    <ligand>
        <name>Mo-molybdopterin</name>
        <dbReference type="ChEBI" id="CHEBI:71302"/>
    </ligand>
</feature>
<evidence type="ECO:0000256" key="3">
    <source>
        <dbReference type="ARBA" id="ARBA00022729"/>
    </source>
</evidence>
<feature type="binding site" evidence="6">
    <location>
        <position position="163"/>
    </location>
    <ligand>
        <name>Mo-molybdopterin</name>
        <dbReference type="ChEBI" id="CHEBI:71302"/>
    </ligand>
</feature>
<feature type="binding site" evidence="6">
    <location>
        <begin position="73"/>
        <end position="74"/>
    </location>
    <ligand>
        <name>Mo-molybdopterin</name>
        <dbReference type="ChEBI" id="CHEBI:71302"/>
    </ligand>
</feature>
<name>A0ABT8YP48_9HYPH</name>
<dbReference type="GO" id="GO:0016491">
    <property type="term" value="F:oxidoreductase activity"/>
    <property type="evidence" value="ECO:0007669"/>
    <property type="project" value="UniProtKB-KW"/>
</dbReference>
<dbReference type="EC" id="1.8.5.-" evidence="6"/>
<dbReference type="SUPFAM" id="SSF56524">
    <property type="entry name" value="Oxidoreductase molybdopterin-binding domain"/>
    <property type="match status" value="1"/>
</dbReference>
<accession>A0ABT8YP48</accession>
<reference evidence="8" key="1">
    <citation type="journal article" date="2015" name="Int. J. Syst. Evol. Microbiol.">
        <title>Rhizobium alvei sp. nov., isolated from a freshwater river.</title>
        <authorList>
            <person name="Sheu S.Y."/>
            <person name="Huang H.W."/>
            <person name="Young C.C."/>
            <person name="Chen W.M."/>
        </authorList>
    </citation>
    <scope>NUCLEOTIDE SEQUENCE</scope>
    <source>
        <strain evidence="8">TNR-22</strain>
    </source>
</reference>
<evidence type="ECO:0000256" key="1">
    <source>
        <dbReference type="ARBA" id="ARBA00022505"/>
    </source>
</evidence>
<dbReference type="NCBIfam" id="NF003767">
    <property type="entry name" value="PRK05363.1"/>
    <property type="match status" value="1"/>
</dbReference>
<evidence type="ECO:0000313" key="9">
    <source>
        <dbReference type="Proteomes" id="UP001174932"/>
    </source>
</evidence>
<keyword evidence="4" id="KW-0574">Periplasm</keyword>
<comment type="subunit">
    <text evidence="6">Heterodimer of a catalytic subunit (MsrP) and a heme-binding subunit (MsrQ).</text>
</comment>
<organism evidence="8 9">
    <name type="scientific">Rhizobium alvei</name>
    <dbReference type="NCBI Taxonomy" id="1132659"/>
    <lineage>
        <taxon>Bacteria</taxon>
        <taxon>Pseudomonadati</taxon>
        <taxon>Pseudomonadota</taxon>
        <taxon>Alphaproteobacteria</taxon>
        <taxon>Hyphomicrobiales</taxon>
        <taxon>Rhizobiaceae</taxon>
        <taxon>Rhizobium/Agrobacterium group</taxon>
        <taxon>Rhizobium</taxon>
    </lineage>
</organism>
<dbReference type="InterPro" id="IPR022867">
    <property type="entry name" value="MsrP"/>
</dbReference>
<comment type="cofactor">
    <cofactor evidence="6">
        <name>Mo-molybdopterin</name>
        <dbReference type="ChEBI" id="CHEBI:71302"/>
    </cofactor>
    <text evidence="6">Binds 1 Mo-molybdopterin (Mo-MPT) cofactor per subunit.</text>
</comment>